<protein>
    <submittedName>
        <fullName evidence="2">Uncharacterized protein</fullName>
    </submittedName>
</protein>
<dbReference type="Proteomes" id="UP000887565">
    <property type="component" value="Unplaced"/>
</dbReference>
<sequence length="71" mass="7851">MFELDDIYTDHVAATSSSSLPIGSADISSSISMEYSEYPNCQPAFSGNPKPPRFIFKSVETLKKFRSVTPE</sequence>
<accession>A0A915JHW5</accession>
<organism evidence="1 2">
    <name type="scientific">Romanomermis culicivorax</name>
    <name type="common">Nematode worm</name>
    <dbReference type="NCBI Taxonomy" id="13658"/>
    <lineage>
        <taxon>Eukaryota</taxon>
        <taxon>Metazoa</taxon>
        <taxon>Ecdysozoa</taxon>
        <taxon>Nematoda</taxon>
        <taxon>Enoplea</taxon>
        <taxon>Dorylaimia</taxon>
        <taxon>Mermithida</taxon>
        <taxon>Mermithoidea</taxon>
        <taxon>Mermithidae</taxon>
        <taxon>Romanomermis</taxon>
    </lineage>
</organism>
<evidence type="ECO:0000313" key="2">
    <source>
        <dbReference type="WBParaSite" id="nRc.2.0.1.t25730-RA"/>
    </source>
</evidence>
<dbReference type="WBParaSite" id="nRc.2.0.1.t25730-RA">
    <property type="protein sequence ID" value="nRc.2.0.1.t25730-RA"/>
    <property type="gene ID" value="nRc.2.0.1.g25730"/>
</dbReference>
<dbReference type="AlphaFoldDB" id="A0A915JHW5"/>
<name>A0A915JHW5_ROMCU</name>
<evidence type="ECO:0000313" key="1">
    <source>
        <dbReference type="Proteomes" id="UP000887565"/>
    </source>
</evidence>
<keyword evidence="1" id="KW-1185">Reference proteome</keyword>
<proteinExistence type="predicted"/>
<reference evidence="2" key="1">
    <citation type="submission" date="2022-11" db="UniProtKB">
        <authorList>
            <consortium name="WormBaseParasite"/>
        </authorList>
    </citation>
    <scope>IDENTIFICATION</scope>
</reference>